<organism evidence="1 2">
    <name type="scientific">Marinilabilia rubra</name>
    <dbReference type="NCBI Taxonomy" id="2162893"/>
    <lineage>
        <taxon>Bacteria</taxon>
        <taxon>Pseudomonadati</taxon>
        <taxon>Bacteroidota</taxon>
        <taxon>Bacteroidia</taxon>
        <taxon>Marinilabiliales</taxon>
        <taxon>Marinilabiliaceae</taxon>
        <taxon>Marinilabilia</taxon>
    </lineage>
</organism>
<proteinExistence type="predicted"/>
<dbReference type="Proteomes" id="UP000244956">
    <property type="component" value="Unassembled WGS sequence"/>
</dbReference>
<protein>
    <recommendedName>
        <fullName evidence="3">Glycoside hydrolase family 5 domain-containing protein</fullName>
    </recommendedName>
</protein>
<evidence type="ECO:0000313" key="1">
    <source>
        <dbReference type="EMBL" id="PWD98150.1"/>
    </source>
</evidence>
<dbReference type="EMBL" id="QEWP01000018">
    <property type="protein sequence ID" value="PWD98150.1"/>
    <property type="molecule type" value="Genomic_DNA"/>
</dbReference>
<dbReference type="AlphaFoldDB" id="A0A2U2B505"/>
<dbReference type="SUPFAM" id="SSF51445">
    <property type="entry name" value="(Trans)glycosidases"/>
    <property type="match status" value="1"/>
</dbReference>
<comment type="caution">
    <text evidence="1">The sequence shown here is derived from an EMBL/GenBank/DDBJ whole genome shotgun (WGS) entry which is preliminary data.</text>
</comment>
<gene>
    <name evidence="1" type="ORF">DDZ16_16790</name>
</gene>
<keyword evidence="2" id="KW-1185">Reference proteome</keyword>
<dbReference type="OrthoDB" id="1205943at2"/>
<name>A0A2U2B505_9BACT</name>
<sequence>MQRITDGGFNTIRTWAAFSREELEVIAQYDIKIIMGIWIDPEGDFSDPFFITSASDIVNNVLSYSKDFDNIIGYLIMNEPLPHTIFSAGFDETIDFWATIKDLIQNQHPGRPVRNPLFPGHFLNLKFFRLVSSR</sequence>
<dbReference type="Gene3D" id="3.20.20.80">
    <property type="entry name" value="Glycosidases"/>
    <property type="match status" value="1"/>
</dbReference>
<evidence type="ECO:0008006" key="3">
    <source>
        <dbReference type="Google" id="ProtNLM"/>
    </source>
</evidence>
<reference evidence="1 2" key="1">
    <citation type="submission" date="2018-05" db="EMBL/GenBank/DDBJ databases">
        <title>Marinilabilia rubrum sp. nov., isolated from saltern sediment.</title>
        <authorList>
            <person name="Zhang R."/>
        </authorList>
    </citation>
    <scope>NUCLEOTIDE SEQUENCE [LARGE SCALE GENOMIC DNA]</scope>
    <source>
        <strain evidence="1 2">WTE16</strain>
    </source>
</reference>
<dbReference type="RefSeq" id="WP_109265644.1">
    <property type="nucleotide sequence ID" value="NZ_QEWP01000018.1"/>
</dbReference>
<dbReference type="InterPro" id="IPR017853">
    <property type="entry name" value="GH"/>
</dbReference>
<accession>A0A2U2B505</accession>
<evidence type="ECO:0000313" key="2">
    <source>
        <dbReference type="Proteomes" id="UP000244956"/>
    </source>
</evidence>